<feature type="domain" description="CheW-like" evidence="15">
    <location>
        <begin position="852"/>
        <end position="989"/>
    </location>
</feature>
<protein>
    <recommendedName>
        <fullName evidence="3">Chemotaxis protein CheA</fullName>
        <ecNumber evidence="2">2.7.13.3</ecNumber>
    </recommendedName>
</protein>
<dbReference type="Pfam" id="PF01627">
    <property type="entry name" value="Hpt"/>
    <property type="match status" value="2"/>
</dbReference>
<dbReference type="PRINTS" id="PR00344">
    <property type="entry name" value="BCTRLSENSOR"/>
</dbReference>
<dbReference type="InterPro" id="IPR002545">
    <property type="entry name" value="CheW-lke_dom"/>
</dbReference>
<sequence length="997" mass="109418">MSENTVIRDDCSDDLLTDFLDESTQLIERINERLMELEQWVQDETGSGVTIDEALLNDMFRSAHSIKGLSAMLGLPRINGLTHNIENVFDAARRGQLLIERHVVGVIYASVDRLSELIDHLRDTQSDDLDCEPQIAAIAEVLIAGEALKEQGAQSDVDDAFGGPKPSAEAETKPLTEEETIMEPAIDSAETLPLVDPYDCTAMFAEVHDEAEIPAKYLAIFLDETELSLDEITDLLLDSDASLLFESVRTLMCTSHRIKGSAASIGLNRPAKLAHMMEDVLQRHRDAEKSLDPFLVDALLGCSDALRAYLKGLRSGETVEVDFAACASELLAVEADCLSVSDAAEKPRVAEETTSVQPRTLDPERLQQLAANHFDDDAARLLVLNVKLASHVPLVGLKAQLLCEKLARQGAVLLTDPERSKLETIGELSGIVIGVVTSLADPALYSLLNVSGVQDVNISEIQRDLSVTPKTVEAKQEELPAAPPQVESKEKVVEPPVVKPEVVPPKASETNVPAAKPAAATSGKPADANHAKPAETLRVDIERLDQLMNLAGQLVISKARFNQLGENLRDAVPHKQCQQWLDSTELMCQKMLERSGGIKSKKESKEWSEVHVQVRKIQQNLAAITKEMRRMDSIRTGMTSFFDAVHQLDRVTDGIQKTIMDTRMVPIGPLFGRFRRVVRDISRTNGKEITLEINGEKTELDKRMIDELGDPLIHMVRNSADHGVESPEDRAAAGKPQCGTITLNAFHRGNSIVIQVIDDGRGLSREKIAMKAIEKGLVTQHDLDRMTDQQIYQLIWEPGFSTAESITEISGRGMGMDIVRAKIESINGVVEVDSKHGEGTVFTIKLPLTMAILPSLMARIDDDLFSIPVESIVEIVCLRRDELRTVHGKETAMVRGRPVSIVELHNTFRWSHATQRSTSHGDVTMIIIRNDSREMGLVVDGILGEEDVVVKSLAENYQNVEGIAGACVLGNGRVALILDPAAVIDLAVRSQVETTVC</sequence>
<evidence type="ECO:0000256" key="9">
    <source>
        <dbReference type="ARBA" id="ARBA00022840"/>
    </source>
</evidence>
<dbReference type="Gene3D" id="1.20.120.160">
    <property type="entry name" value="HPT domain"/>
    <property type="match status" value="2"/>
</dbReference>
<dbReference type="Proteomes" id="UP000318626">
    <property type="component" value="Chromosome"/>
</dbReference>
<evidence type="ECO:0000259" key="16">
    <source>
        <dbReference type="PROSITE" id="PS50894"/>
    </source>
</evidence>
<dbReference type="GO" id="GO:0000155">
    <property type="term" value="F:phosphorelay sensor kinase activity"/>
    <property type="evidence" value="ECO:0007669"/>
    <property type="project" value="InterPro"/>
</dbReference>
<dbReference type="Pfam" id="PF01584">
    <property type="entry name" value="CheW"/>
    <property type="match status" value="1"/>
</dbReference>
<dbReference type="PROSITE" id="PS50894">
    <property type="entry name" value="HPT"/>
    <property type="match status" value="2"/>
</dbReference>
<evidence type="ECO:0000256" key="4">
    <source>
        <dbReference type="ARBA" id="ARBA00022500"/>
    </source>
</evidence>
<evidence type="ECO:0000256" key="1">
    <source>
        <dbReference type="ARBA" id="ARBA00000085"/>
    </source>
</evidence>
<dbReference type="Gene3D" id="3.30.565.10">
    <property type="entry name" value="Histidine kinase-like ATPase, C-terminal domain"/>
    <property type="match status" value="1"/>
</dbReference>
<feature type="modified residue" description="Phosphohistidine" evidence="12">
    <location>
        <position position="64"/>
    </location>
</feature>
<evidence type="ECO:0000256" key="5">
    <source>
        <dbReference type="ARBA" id="ARBA00022553"/>
    </source>
</evidence>
<comment type="catalytic activity">
    <reaction evidence="1">
        <text>ATP + protein L-histidine = ADP + protein N-phospho-L-histidine.</text>
        <dbReference type="EC" id="2.7.13.3"/>
    </reaction>
</comment>
<feature type="region of interest" description="Disordered" evidence="13">
    <location>
        <begin position="472"/>
        <end position="532"/>
    </location>
</feature>
<gene>
    <name evidence="17" type="primary">cheA_2</name>
    <name evidence="17" type="ORF">Pan97_21540</name>
</gene>
<evidence type="ECO:0000313" key="18">
    <source>
        <dbReference type="Proteomes" id="UP000318626"/>
    </source>
</evidence>
<dbReference type="EC" id="2.7.13.3" evidence="2"/>
<evidence type="ECO:0000256" key="2">
    <source>
        <dbReference type="ARBA" id="ARBA00012438"/>
    </source>
</evidence>
<evidence type="ECO:0000256" key="12">
    <source>
        <dbReference type="PROSITE-ProRule" id="PRU00110"/>
    </source>
</evidence>
<proteinExistence type="predicted"/>
<dbReference type="SUPFAM" id="SSF50341">
    <property type="entry name" value="CheW-like"/>
    <property type="match status" value="1"/>
</dbReference>
<dbReference type="SMART" id="SM01231">
    <property type="entry name" value="H-kinase_dim"/>
    <property type="match status" value="1"/>
</dbReference>
<evidence type="ECO:0000256" key="8">
    <source>
        <dbReference type="ARBA" id="ARBA00022777"/>
    </source>
</evidence>
<dbReference type="CDD" id="cd00731">
    <property type="entry name" value="CheA_reg"/>
    <property type="match status" value="1"/>
</dbReference>
<accession>A0A518C7D0</accession>
<feature type="domain" description="HPt" evidence="16">
    <location>
        <begin position="210"/>
        <end position="313"/>
    </location>
</feature>
<evidence type="ECO:0000313" key="17">
    <source>
        <dbReference type="EMBL" id="QDU75131.1"/>
    </source>
</evidence>
<keyword evidence="6 17" id="KW-0808">Transferase</keyword>
<dbReference type="Pfam" id="PF02895">
    <property type="entry name" value="H-kinase_dim"/>
    <property type="match status" value="1"/>
</dbReference>
<dbReference type="Pfam" id="PF02518">
    <property type="entry name" value="HATPase_c"/>
    <property type="match status" value="1"/>
</dbReference>
<dbReference type="SMART" id="SM00073">
    <property type="entry name" value="HPT"/>
    <property type="match status" value="2"/>
</dbReference>
<dbReference type="SUPFAM" id="SSF55874">
    <property type="entry name" value="ATPase domain of HSP90 chaperone/DNA topoisomerase II/histidine kinase"/>
    <property type="match status" value="1"/>
</dbReference>
<feature type="domain" description="HPt" evidence="16">
    <location>
        <begin position="8"/>
        <end position="121"/>
    </location>
</feature>
<dbReference type="RefSeq" id="WP_144972264.1">
    <property type="nucleotide sequence ID" value="NZ_CP036289.1"/>
</dbReference>
<dbReference type="InterPro" id="IPR051315">
    <property type="entry name" value="Bact_Chemotaxis_CheA"/>
</dbReference>
<keyword evidence="18" id="KW-1185">Reference proteome</keyword>
<reference evidence="18" key="1">
    <citation type="submission" date="2019-02" db="EMBL/GenBank/DDBJ databases">
        <title>Deep-cultivation of Planctomycetes and their phenomic and genomic characterization uncovers novel biology.</title>
        <authorList>
            <person name="Wiegand S."/>
            <person name="Jogler M."/>
            <person name="Boedeker C."/>
            <person name="Pinto D."/>
            <person name="Vollmers J."/>
            <person name="Rivas-Marin E."/>
            <person name="Kohn T."/>
            <person name="Peeters S.H."/>
            <person name="Heuer A."/>
            <person name="Rast P."/>
            <person name="Oberbeckmann S."/>
            <person name="Bunk B."/>
            <person name="Jeske O."/>
            <person name="Meyerdierks A."/>
            <person name="Storesund J.E."/>
            <person name="Kallscheuer N."/>
            <person name="Luecker S."/>
            <person name="Lage O.M."/>
            <person name="Pohl T."/>
            <person name="Merkel B.J."/>
            <person name="Hornburger P."/>
            <person name="Mueller R.-W."/>
            <person name="Bruemmer F."/>
            <person name="Labrenz M."/>
            <person name="Spormann A.M."/>
            <person name="Op den Camp H."/>
            <person name="Overmann J."/>
            <person name="Amann R."/>
            <person name="Jetten M.S.M."/>
            <person name="Mascher T."/>
            <person name="Medema M.H."/>
            <person name="Devos D.P."/>
            <person name="Kaster A.-K."/>
            <person name="Ovreas L."/>
            <person name="Rohde M."/>
            <person name="Galperin M.Y."/>
            <person name="Jogler C."/>
        </authorList>
    </citation>
    <scope>NUCLEOTIDE SEQUENCE [LARGE SCALE GENOMIC DNA]</scope>
    <source>
        <strain evidence="18">Pan97</strain>
    </source>
</reference>
<keyword evidence="8" id="KW-0418">Kinase</keyword>
<dbReference type="GO" id="GO:0005737">
    <property type="term" value="C:cytoplasm"/>
    <property type="evidence" value="ECO:0007669"/>
    <property type="project" value="InterPro"/>
</dbReference>
<dbReference type="GO" id="GO:0006935">
    <property type="term" value="P:chemotaxis"/>
    <property type="evidence" value="ECO:0007669"/>
    <property type="project" value="InterPro"/>
</dbReference>
<name>A0A518C7D0_9BACT</name>
<dbReference type="InterPro" id="IPR036641">
    <property type="entry name" value="HPT_dom_sf"/>
</dbReference>
<keyword evidence="5 12" id="KW-0597">Phosphoprotein</keyword>
<dbReference type="InterPro" id="IPR036061">
    <property type="entry name" value="CheW-like_dom_sf"/>
</dbReference>
<dbReference type="Gene3D" id="1.10.287.560">
    <property type="entry name" value="Histidine kinase CheA-like, homodimeric domain"/>
    <property type="match status" value="1"/>
</dbReference>
<dbReference type="KEGG" id="bvo:Pan97_21540"/>
<dbReference type="InterPro" id="IPR005467">
    <property type="entry name" value="His_kinase_dom"/>
</dbReference>
<dbReference type="FunFam" id="3.30.565.10:FF:000016">
    <property type="entry name" value="Chemotaxis protein CheA, putative"/>
    <property type="match status" value="1"/>
</dbReference>
<keyword evidence="4" id="KW-0145">Chemotaxis</keyword>
<dbReference type="SMART" id="SM00387">
    <property type="entry name" value="HATPase_c"/>
    <property type="match status" value="1"/>
</dbReference>
<dbReference type="EMBL" id="CP036289">
    <property type="protein sequence ID" value="QDU75131.1"/>
    <property type="molecule type" value="Genomic_DNA"/>
</dbReference>
<evidence type="ECO:0000259" key="15">
    <source>
        <dbReference type="PROSITE" id="PS50851"/>
    </source>
</evidence>
<dbReference type="Gene3D" id="2.30.30.40">
    <property type="entry name" value="SH3 Domains"/>
    <property type="match status" value="1"/>
</dbReference>
<evidence type="ECO:0000259" key="14">
    <source>
        <dbReference type="PROSITE" id="PS50109"/>
    </source>
</evidence>
<evidence type="ECO:0000256" key="11">
    <source>
        <dbReference type="ARBA" id="ARBA00035100"/>
    </source>
</evidence>
<dbReference type="SMART" id="SM00260">
    <property type="entry name" value="CheW"/>
    <property type="match status" value="1"/>
</dbReference>
<feature type="domain" description="Histidine kinase" evidence="14">
    <location>
        <begin position="638"/>
        <end position="850"/>
    </location>
</feature>
<keyword evidence="9" id="KW-0067">ATP-binding</keyword>
<evidence type="ECO:0000256" key="10">
    <source>
        <dbReference type="ARBA" id="ARBA00023012"/>
    </source>
</evidence>
<keyword evidence="7" id="KW-0547">Nucleotide-binding</keyword>
<comment type="function">
    <text evidence="11">Involved in the transmission of sensory signals from the chemoreceptors to the flagellar motors. CheA is autophosphorylated; it can transfer its phosphate group to either CheB or CheY.</text>
</comment>
<dbReference type="InterPro" id="IPR004358">
    <property type="entry name" value="Sig_transdc_His_kin-like_C"/>
</dbReference>
<organism evidence="17 18">
    <name type="scientific">Bremerella volcania</name>
    <dbReference type="NCBI Taxonomy" id="2527984"/>
    <lineage>
        <taxon>Bacteria</taxon>
        <taxon>Pseudomonadati</taxon>
        <taxon>Planctomycetota</taxon>
        <taxon>Planctomycetia</taxon>
        <taxon>Pirellulales</taxon>
        <taxon>Pirellulaceae</taxon>
        <taxon>Bremerella</taxon>
    </lineage>
</organism>
<dbReference type="InterPro" id="IPR036097">
    <property type="entry name" value="HisK_dim/P_sf"/>
</dbReference>
<evidence type="ECO:0000256" key="6">
    <source>
        <dbReference type="ARBA" id="ARBA00022679"/>
    </source>
</evidence>
<keyword evidence="10" id="KW-0902">Two-component regulatory system</keyword>
<dbReference type="CDD" id="cd00088">
    <property type="entry name" value="HPT"/>
    <property type="match status" value="2"/>
</dbReference>
<dbReference type="InterPro" id="IPR037006">
    <property type="entry name" value="CheA-like_homodim_sf"/>
</dbReference>
<dbReference type="CDD" id="cd16916">
    <property type="entry name" value="HATPase_CheA-like"/>
    <property type="match status" value="1"/>
</dbReference>
<dbReference type="SUPFAM" id="SSF47384">
    <property type="entry name" value="Homodimeric domain of signal transducing histidine kinase"/>
    <property type="match status" value="1"/>
</dbReference>
<evidence type="ECO:0000256" key="13">
    <source>
        <dbReference type="SAM" id="MobiDB-lite"/>
    </source>
</evidence>
<dbReference type="InterPro" id="IPR036890">
    <property type="entry name" value="HATPase_C_sf"/>
</dbReference>
<dbReference type="InterPro" id="IPR003594">
    <property type="entry name" value="HATPase_dom"/>
</dbReference>
<dbReference type="PROSITE" id="PS50851">
    <property type="entry name" value="CHEW"/>
    <property type="match status" value="1"/>
</dbReference>
<dbReference type="PANTHER" id="PTHR43395:SF10">
    <property type="entry name" value="CHEMOTAXIS PROTEIN CHEA"/>
    <property type="match status" value="1"/>
</dbReference>
<dbReference type="PANTHER" id="PTHR43395">
    <property type="entry name" value="SENSOR HISTIDINE KINASE CHEA"/>
    <property type="match status" value="1"/>
</dbReference>
<dbReference type="SUPFAM" id="SSF47226">
    <property type="entry name" value="Histidine-containing phosphotransfer domain, HPT domain"/>
    <property type="match status" value="2"/>
</dbReference>
<evidence type="ECO:0000256" key="3">
    <source>
        <dbReference type="ARBA" id="ARBA00021495"/>
    </source>
</evidence>
<dbReference type="InterPro" id="IPR008207">
    <property type="entry name" value="Sig_transdc_His_kin_Hpt_dom"/>
</dbReference>
<feature type="compositionally biased region" description="Low complexity" evidence="13">
    <location>
        <begin position="494"/>
        <end position="506"/>
    </location>
</feature>
<dbReference type="InterPro" id="IPR004105">
    <property type="entry name" value="CheA-like_dim"/>
</dbReference>
<dbReference type="AlphaFoldDB" id="A0A518C7D0"/>
<dbReference type="OrthoDB" id="9803176at2"/>
<feature type="region of interest" description="Disordered" evidence="13">
    <location>
        <begin position="154"/>
        <end position="176"/>
    </location>
</feature>
<dbReference type="PROSITE" id="PS50109">
    <property type="entry name" value="HIS_KIN"/>
    <property type="match status" value="1"/>
</dbReference>
<evidence type="ECO:0000256" key="7">
    <source>
        <dbReference type="ARBA" id="ARBA00022741"/>
    </source>
</evidence>
<feature type="modified residue" description="Phosphohistidine" evidence="12">
    <location>
        <position position="256"/>
    </location>
</feature>